<dbReference type="Pfam" id="PF17846">
    <property type="entry name" value="XRN_M"/>
    <property type="match status" value="1"/>
</dbReference>
<evidence type="ECO:0000256" key="9">
    <source>
        <dbReference type="SAM" id="MobiDB-lite"/>
    </source>
</evidence>
<evidence type="ECO:0000256" key="8">
    <source>
        <dbReference type="PIRNR" id="PIRNR037239"/>
    </source>
</evidence>
<keyword evidence="6 8" id="KW-0269">Exonuclease</keyword>
<evidence type="ECO:0000313" key="13">
    <source>
        <dbReference type="Proteomes" id="UP000031512"/>
    </source>
</evidence>
<comment type="function">
    <text evidence="8">Possesses 5'-&gt;3' exoribonuclease activity. May promote termination of transcription by RNA polymerase II.</text>
</comment>
<dbReference type="Pfam" id="PF03159">
    <property type="entry name" value="XRN_N"/>
    <property type="match status" value="1"/>
</dbReference>
<evidence type="ECO:0000259" key="10">
    <source>
        <dbReference type="Pfam" id="PF03159"/>
    </source>
</evidence>
<dbReference type="Gene3D" id="1.25.40.1050">
    <property type="match status" value="1"/>
</dbReference>
<dbReference type="VEuPathDB" id="PiroplasmaDB:BEWA_006080"/>
<accession>L0B236</accession>
<evidence type="ECO:0000256" key="3">
    <source>
        <dbReference type="ARBA" id="ARBA00022664"/>
    </source>
</evidence>
<name>L0B236_THEEQ</name>
<evidence type="ECO:0000256" key="1">
    <source>
        <dbReference type="ARBA" id="ARBA00004123"/>
    </source>
</evidence>
<comment type="subcellular location">
    <subcellularLocation>
        <location evidence="1">Nucleus</location>
    </subcellularLocation>
</comment>
<gene>
    <name evidence="12" type="ORF">BEWA_006080</name>
</gene>
<organism evidence="12 13">
    <name type="scientific">Theileria equi strain WA</name>
    <dbReference type="NCBI Taxonomy" id="1537102"/>
    <lineage>
        <taxon>Eukaryota</taxon>
        <taxon>Sar</taxon>
        <taxon>Alveolata</taxon>
        <taxon>Apicomplexa</taxon>
        <taxon>Aconoidasida</taxon>
        <taxon>Piroplasmida</taxon>
        <taxon>Theileriidae</taxon>
        <taxon>Theileria</taxon>
    </lineage>
</organism>
<dbReference type="PIRSF" id="PIRSF037239">
    <property type="entry name" value="Exonuclease_Xrn2"/>
    <property type="match status" value="1"/>
</dbReference>
<dbReference type="GO" id="GO:0005634">
    <property type="term" value="C:nucleus"/>
    <property type="evidence" value="ECO:0007669"/>
    <property type="project" value="UniProtKB-SubCell"/>
</dbReference>
<dbReference type="CDD" id="cd18673">
    <property type="entry name" value="PIN_XRN1-2-like"/>
    <property type="match status" value="1"/>
</dbReference>
<dbReference type="InterPro" id="IPR041412">
    <property type="entry name" value="Xrn1_helical"/>
</dbReference>
<feature type="domain" description="Xrn1 helical" evidence="11">
    <location>
        <begin position="331"/>
        <end position="715"/>
    </location>
</feature>
<evidence type="ECO:0000256" key="2">
    <source>
        <dbReference type="ARBA" id="ARBA00006994"/>
    </source>
</evidence>
<dbReference type="PANTHER" id="PTHR12341">
    <property type="entry name" value="5'-&gt;3' EXORIBONUCLEASE"/>
    <property type="match status" value="1"/>
</dbReference>
<reference evidence="12 13" key="1">
    <citation type="journal article" date="2012" name="BMC Genomics">
        <title>Comparative genomic analysis and phylogenetic position of Theileria equi.</title>
        <authorList>
            <person name="Kappmeyer L.S."/>
            <person name="Thiagarajan M."/>
            <person name="Herndon D.R."/>
            <person name="Ramsay J.D."/>
            <person name="Caler E."/>
            <person name="Djikeng A."/>
            <person name="Gillespie J.J."/>
            <person name="Lau A.O."/>
            <person name="Roalson E.H."/>
            <person name="Silva J.C."/>
            <person name="Silva M.G."/>
            <person name="Suarez C.E."/>
            <person name="Ueti M.W."/>
            <person name="Nene V.M."/>
            <person name="Mealey R.H."/>
            <person name="Knowles D.P."/>
            <person name="Brayton K.A."/>
        </authorList>
    </citation>
    <scope>NUCLEOTIDE SEQUENCE [LARGE SCALE GENOMIC DNA]</scope>
    <source>
        <strain evidence="12 13">WA</strain>
    </source>
</reference>
<dbReference type="eggNOG" id="KOG2044">
    <property type="taxonomic scope" value="Eukaryota"/>
</dbReference>
<dbReference type="STRING" id="1537102.L0B236"/>
<proteinExistence type="inferred from homology"/>
<evidence type="ECO:0000259" key="11">
    <source>
        <dbReference type="Pfam" id="PF17846"/>
    </source>
</evidence>
<evidence type="ECO:0000256" key="4">
    <source>
        <dbReference type="ARBA" id="ARBA00022722"/>
    </source>
</evidence>
<dbReference type="InterPro" id="IPR017151">
    <property type="entry name" value="Xrn2/3/4"/>
</dbReference>
<dbReference type="KEGG" id="beq:BEWA_006080"/>
<dbReference type="PANTHER" id="PTHR12341:SF41">
    <property type="entry name" value="5'-3' EXORIBONUCLEASE 2"/>
    <property type="match status" value="1"/>
</dbReference>
<dbReference type="GO" id="GO:0006397">
    <property type="term" value="P:mRNA processing"/>
    <property type="evidence" value="ECO:0007669"/>
    <property type="project" value="UniProtKB-UniRule"/>
</dbReference>
<dbReference type="Gene3D" id="3.40.50.12390">
    <property type="match status" value="2"/>
</dbReference>
<evidence type="ECO:0000313" key="12">
    <source>
        <dbReference type="EMBL" id="AFZ81199.1"/>
    </source>
</evidence>
<dbReference type="Proteomes" id="UP000031512">
    <property type="component" value="Chromosome 3"/>
</dbReference>
<dbReference type="RefSeq" id="XP_004830865.1">
    <property type="nucleotide sequence ID" value="XM_004830808.1"/>
</dbReference>
<protein>
    <recommendedName>
        <fullName evidence="8">5'-3' exoribonuclease</fullName>
        <ecNumber evidence="8">3.1.13.-</ecNumber>
    </recommendedName>
</protein>
<dbReference type="InterPro" id="IPR004859">
    <property type="entry name" value="Xrn1_N"/>
</dbReference>
<dbReference type="AlphaFoldDB" id="L0B236"/>
<dbReference type="GO" id="GO:0004534">
    <property type="term" value="F:5'-3' RNA exonuclease activity"/>
    <property type="evidence" value="ECO:0007669"/>
    <property type="project" value="UniProtKB-UniRule"/>
</dbReference>
<comment type="similarity">
    <text evidence="2 8">Belongs to the 5'-3' exonuclease family. XRN2/RAT1 subfamily.</text>
</comment>
<evidence type="ECO:0000256" key="6">
    <source>
        <dbReference type="ARBA" id="ARBA00022839"/>
    </source>
</evidence>
<evidence type="ECO:0000256" key="7">
    <source>
        <dbReference type="ARBA" id="ARBA00023242"/>
    </source>
</evidence>
<keyword evidence="5 8" id="KW-0378">Hydrolase</keyword>
<sequence length="828" mass="96967">MGVPTFYRWLCNRYPRVPKDTIDNYKETSIDMSNIETIGVDLLSPNPNGEFDNLYLDMNGIIHPCCHPENMEQPESEEVMFECIFDYIDRIFYIVRPRKIMFLAIDGVAPRAKINQQRSRRFKSAADADLEDEVYNKLVEEFGKKKGDIPIRKDKWDSNVITPGTPFMHELSKRIVDYIQDRIEKYDAWKRITVIFSDSGVPGEGEHKIMKFIRNQRHAPNYDPNTKHVLHGMDADLIMLGLATHEVNFFILREIVTNFINFKPEDNVANQIEQAKSVVPKEKPTSSHQQYISLMRQSWKPMQFLQLPVLREYLSYQLHFPNGWRDREGVIDFERCVDDLVLMCFFCGNDFLPHLPSISITGGSIDQMILLYQKILPDLGDYLSNEGDLNMPQVGSFVSYLSKIENQVFKQAQEHKERYKRKMQQNGNSEIAQFGNVNKNRKLDDGSASVEPKEEGYTEAEFKRRQEEILKQERTVEDPKEPIDLSLNDPKLWKEAYYREKFNLGPNDDVTSLVNNVVFHYVEGLAWVLKYYYQGCVSWGWFYPFHYAPFCSDLKFEGLDIKFELGKPFTAFQQLMSVMPIRSSHCLPKEFRELMTDSNSPLADFYPLKFKEDPNGKRYKYQWVALLPFIDEKRLLNIVEPIEKSLSKVDKDRNAISKDLIFMDNREKSKTLIGNIEDNGDRSYFTSICDKKHKSHLLKGAILPQKRLRVEDVMEDQRNRGFNCEIAKRMILNVLDIKQDEFNSGVLRDTARDYHQYHNQYHAHQTLHHPGKYFNVSQQGGYQGQLQIPQRTVPPWHTMPKAPQPHPSNYYQVHYNGPRDKRPRTGFN</sequence>
<dbReference type="GO" id="GO:0000956">
    <property type="term" value="P:nuclear-transcribed mRNA catabolic process"/>
    <property type="evidence" value="ECO:0007669"/>
    <property type="project" value="TreeGrafter"/>
</dbReference>
<evidence type="ECO:0000256" key="5">
    <source>
        <dbReference type="ARBA" id="ARBA00022801"/>
    </source>
</evidence>
<feature type="region of interest" description="Disordered" evidence="9">
    <location>
        <begin position="794"/>
        <end position="828"/>
    </location>
</feature>
<dbReference type="EMBL" id="CP001670">
    <property type="protein sequence ID" value="AFZ81199.1"/>
    <property type="molecule type" value="Genomic_DNA"/>
</dbReference>
<dbReference type="GO" id="GO:0003723">
    <property type="term" value="F:RNA binding"/>
    <property type="evidence" value="ECO:0007669"/>
    <property type="project" value="TreeGrafter"/>
</dbReference>
<keyword evidence="7" id="KW-0539">Nucleus</keyword>
<dbReference type="GeneID" id="15804611"/>
<keyword evidence="3 8" id="KW-0507">mRNA processing</keyword>
<dbReference type="InterPro" id="IPR027073">
    <property type="entry name" value="5_3_exoribonuclease"/>
</dbReference>
<dbReference type="EC" id="3.1.13.-" evidence="8"/>
<keyword evidence="4 8" id="KW-0540">Nuclease</keyword>
<feature type="domain" description="Xrn1 N-terminal" evidence="10">
    <location>
        <begin position="1"/>
        <end position="254"/>
    </location>
</feature>
<dbReference type="OrthoDB" id="372487at2759"/>
<keyword evidence="13" id="KW-1185">Reference proteome</keyword>